<gene>
    <name evidence="1" type="ORF">FEQUK3_LOCUS888</name>
</gene>
<name>A0A8J2NDI5_FUSEQ</name>
<organism evidence="1 2">
    <name type="scientific">Fusarium equiseti</name>
    <name type="common">Fusarium scirpi</name>
    <dbReference type="NCBI Taxonomy" id="61235"/>
    <lineage>
        <taxon>Eukaryota</taxon>
        <taxon>Fungi</taxon>
        <taxon>Dikarya</taxon>
        <taxon>Ascomycota</taxon>
        <taxon>Pezizomycotina</taxon>
        <taxon>Sordariomycetes</taxon>
        <taxon>Hypocreomycetidae</taxon>
        <taxon>Hypocreales</taxon>
        <taxon>Nectriaceae</taxon>
        <taxon>Fusarium</taxon>
        <taxon>Fusarium incarnatum-equiseti species complex</taxon>
    </lineage>
</organism>
<dbReference type="Proteomes" id="UP000693738">
    <property type="component" value="Unassembled WGS sequence"/>
</dbReference>
<accession>A0A8J2NDI5</accession>
<dbReference type="EMBL" id="CAJSTJ010000044">
    <property type="protein sequence ID" value="CAG7555189.1"/>
    <property type="molecule type" value="Genomic_DNA"/>
</dbReference>
<protein>
    <submittedName>
        <fullName evidence="1">Uncharacterized protein</fullName>
    </submittedName>
</protein>
<sequence>MGKQQGTGVSYFNDGASTSALFAMQLNDPIYNLTINVAGCRATKTLADLAPPDVRDGSLELRTMNMLRAVRVKKLSVPDVEVVTAAVEDAWEPNDEGDMGNYEGLDCSRPEDYAPPHDGVSSHLAPHVRTMPLYQGPPTNGPVPVPKPASVSRFLMRVSSNSVQTQDQVILDRTNLPRDLIFSMVLKQSEINQYLLMELTIDIALSLNKPTYFLMQNYTGPGAHMPTNLRFNVVPTTWYDQSHDRYFLRIRLLPRAEKGWVIATAVNELGFLLGLASINAPAGGFGSSNATVQSRARYCRNPALDINDVNTMIVENPPMEVQVVIY</sequence>
<proteinExistence type="predicted"/>
<comment type="caution">
    <text evidence="1">The sequence shown here is derived from an EMBL/GenBank/DDBJ whole genome shotgun (WGS) entry which is preliminary data.</text>
</comment>
<evidence type="ECO:0000313" key="1">
    <source>
        <dbReference type="EMBL" id="CAG7555189.1"/>
    </source>
</evidence>
<evidence type="ECO:0000313" key="2">
    <source>
        <dbReference type="Proteomes" id="UP000693738"/>
    </source>
</evidence>
<reference evidence="1" key="1">
    <citation type="submission" date="2021-05" db="EMBL/GenBank/DDBJ databases">
        <authorList>
            <person name="Khan N."/>
        </authorList>
    </citation>
    <scope>NUCLEOTIDE SEQUENCE</scope>
</reference>
<dbReference type="AlphaFoldDB" id="A0A8J2NDI5"/>